<evidence type="ECO:0000256" key="2">
    <source>
        <dbReference type="SAM" id="Phobius"/>
    </source>
</evidence>
<dbReference type="EMBL" id="LT981265">
    <property type="protein sequence ID" value="SPC34744.1"/>
    <property type="molecule type" value="Genomic_DNA"/>
</dbReference>
<keyword evidence="2" id="KW-0812">Transmembrane</keyword>
<feature type="transmembrane region" description="Helical" evidence="2">
    <location>
        <begin position="194"/>
        <end position="217"/>
    </location>
</feature>
<evidence type="ECO:0000313" key="4">
    <source>
        <dbReference type="Proteomes" id="UP000236248"/>
    </source>
</evidence>
<evidence type="ECO:0000313" key="3">
    <source>
        <dbReference type="EMBL" id="SPC34744.1"/>
    </source>
</evidence>
<organism evidence="3 4">
    <name type="scientific">Candidatus Nitrosocaldus cavascurensis</name>
    <dbReference type="NCBI Taxonomy" id="2058097"/>
    <lineage>
        <taxon>Archaea</taxon>
        <taxon>Nitrososphaerota</taxon>
        <taxon>Nitrososphaeria</taxon>
        <taxon>Candidatus Nitrosocaldales</taxon>
        <taxon>Candidatus Nitrosocaldaceae</taxon>
        <taxon>Candidatus Nitrosocaldus</taxon>
    </lineage>
</organism>
<dbReference type="AlphaFoldDB" id="A0A2K5AT13"/>
<protein>
    <submittedName>
        <fullName evidence="3">Uncharacterized protein</fullName>
    </submittedName>
</protein>
<proteinExistence type="predicted"/>
<keyword evidence="2" id="KW-0472">Membrane</keyword>
<dbReference type="Proteomes" id="UP000236248">
    <property type="component" value="Chromosome NCAV"/>
</dbReference>
<gene>
    <name evidence="3" type="ORF">NCAV_1579</name>
</gene>
<accession>A0A2K5AT13</accession>
<dbReference type="KEGG" id="ncv:NCAV_1579"/>
<sequence length="224" mass="24250">MRSILNSIGVLTLAVLLLMMSRNVYAHTNITAGNVEIVVGWLNEPPVVGERNAIYFEFIRDGKPYAVDPSNLNIEVRYGNAKKSIDIEPLEDKLGVYIHPIIPTRTGTYSVYIKGSVAGNPVDGSILIEDVEGKGRIAFPDTEGNDSANIAPRLQAALAELQKSIDSLSTKVDDLSMKVNGLEESKSKQVDNAYNYSMVGLGLGAAGVIVGVSAMIVRRSWNKQ</sequence>
<keyword evidence="4" id="KW-1185">Reference proteome</keyword>
<evidence type="ECO:0000256" key="1">
    <source>
        <dbReference type="SAM" id="Coils"/>
    </source>
</evidence>
<keyword evidence="2" id="KW-1133">Transmembrane helix</keyword>
<feature type="coiled-coil region" evidence="1">
    <location>
        <begin position="151"/>
        <end position="185"/>
    </location>
</feature>
<reference evidence="4" key="1">
    <citation type="submission" date="2018-01" db="EMBL/GenBank/DDBJ databases">
        <authorList>
            <person name="Kerou L M."/>
        </authorList>
    </citation>
    <scope>NUCLEOTIDE SEQUENCE [LARGE SCALE GENOMIC DNA]</scope>
    <source>
        <strain evidence="4">SCU2</strain>
    </source>
</reference>
<name>A0A2K5AT13_9ARCH</name>
<keyword evidence="1" id="KW-0175">Coiled coil</keyword>